<keyword evidence="1" id="KW-1133">Transmembrane helix</keyword>
<sequence length="222" mass="25467">MSKTLIFRILIALAGIIGVSIQITQSGWGMLLYYTTLSNALVFSFLIYLIIQEIMAPQKPFTLQLLRLKGGVTMIIIMTFMVYHFILAPKVRAYDYYTLRNFLVHYVLPLGMIADTLIVDRPRVYRWFDPLIWTVFPLVYFALALVNGLIVKWEVPGSADSPFPYFFINVTKYGFKSVLINALSIALIYLFLSYSLVCIKYFIGSKKRAVQNQTARLKISSN</sequence>
<dbReference type="RefSeq" id="WP_193523979.1">
    <property type="nucleotide sequence ID" value="NZ_JABASA010000025.1"/>
</dbReference>
<proteinExistence type="predicted"/>
<evidence type="ECO:0000313" key="3">
    <source>
        <dbReference type="Proteomes" id="UP000532121"/>
    </source>
</evidence>
<dbReference type="EMBL" id="JABASA010000025">
    <property type="protein sequence ID" value="NMD49869.1"/>
    <property type="molecule type" value="Genomic_DNA"/>
</dbReference>
<accession>A0A7X9QHL9</accession>
<evidence type="ECO:0000256" key="1">
    <source>
        <dbReference type="SAM" id="Phobius"/>
    </source>
</evidence>
<name>A0A7X9QHL9_STRRT</name>
<protein>
    <submittedName>
        <fullName evidence="2">Pr6Pr family membrane protein</fullName>
    </submittedName>
</protein>
<dbReference type="NCBIfam" id="NF038065">
    <property type="entry name" value="Pr6Pr"/>
    <property type="match status" value="1"/>
</dbReference>
<evidence type="ECO:0000313" key="2">
    <source>
        <dbReference type="EMBL" id="NMD49869.1"/>
    </source>
</evidence>
<feature type="transmembrane region" description="Helical" evidence="1">
    <location>
        <begin position="173"/>
        <end position="199"/>
    </location>
</feature>
<feature type="transmembrane region" description="Helical" evidence="1">
    <location>
        <begin position="31"/>
        <end position="51"/>
    </location>
</feature>
<gene>
    <name evidence="2" type="ORF">HHO37_09395</name>
</gene>
<reference evidence="2 3" key="1">
    <citation type="submission" date="2020-04" db="EMBL/GenBank/DDBJ databases">
        <title>MicrobeNet Type strains.</title>
        <authorList>
            <person name="Nicholson A.C."/>
        </authorList>
    </citation>
    <scope>NUCLEOTIDE SEQUENCE [LARGE SCALE GENOMIC DNA]</scope>
    <source>
        <strain evidence="2 3">DSM 22768</strain>
    </source>
</reference>
<feature type="transmembrane region" description="Helical" evidence="1">
    <location>
        <begin position="5"/>
        <end position="25"/>
    </location>
</feature>
<dbReference type="AlphaFoldDB" id="A0A7X9QHL9"/>
<dbReference type="Proteomes" id="UP000532121">
    <property type="component" value="Unassembled WGS sequence"/>
</dbReference>
<feature type="transmembrane region" description="Helical" evidence="1">
    <location>
        <begin position="72"/>
        <end position="91"/>
    </location>
</feature>
<keyword evidence="1" id="KW-0812">Transmembrane</keyword>
<keyword evidence="1" id="KW-0472">Membrane</keyword>
<organism evidence="2 3">
    <name type="scientific">Streptococcus ratti</name>
    <dbReference type="NCBI Taxonomy" id="1341"/>
    <lineage>
        <taxon>Bacteria</taxon>
        <taxon>Bacillati</taxon>
        <taxon>Bacillota</taxon>
        <taxon>Bacilli</taxon>
        <taxon>Lactobacillales</taxon>
        <taxon>Streptococcaceae</taxon>
        <taxon>Streptococcus</taxon>
    </lineage>
</organism>
<feature type="transmembrane region" description="Helical" evidence="1">
    <location>
        <begin position="131"/>
        <end position="153"/>
    </location>
</feature>
<comment type="caution">
    <text evidence="2">The sequence shown here is derived from an EMBL/GenBank/DDBJ whole genome shotgun (WGS) entry which is preliminary data.</text>
</comment>
<feature type="transmembrane region" description="Helical" evidence="1">
    <location>
        <begin position="103"/>
        <end position="119"/>
    </location>
</feature>
<dbReference type="InterPro" id="IPR049713">
    <property type="entry name" value="Pr6Pr-like"/>
</dbReference>